<dbReference type="PANTHER" id="PTHR11207:SF5">
    <property type="entry name" value="LARGE RIBOSOMAL SUBUNIT PROTEIN ML44"/>
    <property type="match status" value="1"/>
</dbReference>
<dbReference type="GO" id="GO:0003723">
    <property type="term" value="F:RNA binding"/>
    <property type="evidence" value="ECO:0007669"/>
    <property type="project" value="UniProtKB-KW"/>
</dbReference>
<dbReference type="Pfam" id="PF22935">
    <property type="entry name" value="RM44_endonuclase"/>
    <property type="match status" value="1"/>
</dbReference>
<dbReference type="Gene3D" id="3.30.160.20">
    <property type="match status" value="1"/>
</dbReference>
<keyword evidence="6" id="KW-0687">Ribonucleoprotein</keyword>
<evidence type="ECO:0000256" key="5">
    <source>
        <dbReference type="ARBA" id="ARBA00023128"/>
    </source>
</evidence>
<evidence type="ECO:0000256" key="2">
    <source>
        <dbReference type="ARBA" id="ARBA00022884"/>
    </source>
</evidence>
<evidence type="ECO:0000256" key="1">
    <source>
        <dbReference type="ARBA" id="ARBA00004173"/>
    </source>
</evidence>
<comment type="caution">
    <text evidence="11">The sequence shown here is derived from an EMBL/GenBank/DDBJ whole genome shotgun (WGS) entry which is preliminary data.</text>
</comment>
<feature type="region of interest" description="Disordered" evidence="9">
    <location>
        <begin position="261"/>
        <end position="282"/>
    </location>
</feature>
<evidence type="ECO:0000256" key="4">
    <source>
        <dbReference type="ARBA" id="ARBA00022980"/>
    </source>
</evidence>
<dbReference type="GO" id="GO:0005739">
    <property type="term" value="C:mitochondrion"/>
    <property type="evidence" value="ECO:0007669"/>
    <property type="project" value="UniProtKB-SubCell"/>
</dbReference>
<dbReference type="PROSITE" id="PS50142">
    <property type="entry name" value="RNASE_3_2"/>
    <property type="match status" value="1"/>
</dbReference>
<dbReference type="InterPro" id="IPR000999">
    <property type="entry name" value="RNase_III_dom"/>
</dbReference>
<dbReference type="SUPFAM" id="SSF54768">
    <property type="entry name" value="dsRNA-binding domain-like"/>
    <property type="match status" value="1"/>
</dbReference>
<evidence type="ECO:0000259" key="10">
    <source>
        <dbReference type="PROSITE" id="PS50142"/>
    </source>
</evidence>
<evidence type="ECO:0000256" key="8">
    <source>
        <dbReference type="ARBA" id="ARBA00035187"/>
    </source>
</evidence>
<keyword evidence="5" id="KW-0496">Mitochondrion</keyword>
<dbReference type="CDD" id="cd19874">
    <property type="entry name" value="DSRM_MRPL44"/>
    <property type="match status" value="1"/>
</dbReference>
<dbReference type="InterPro" id="IPR044444">
    <property type="entry name" value="Ribosomal_mL44_DSRM_metazoa"/>
</dbReference>
<dbReference type="Gene3D" id="1.10.1520.10">
    <property type="entry name" value="Ribonuclease III domain"/>
    <property type="match status" value="1"/>
</dbReference>
<dbReference type="AlphaFoldDB" id="A0ABD0Z8N1"/>
<dbReference type="GO" id="GO:1990904">
    <property type="term" value="C:ribonucleoprotein complex"/>
    <property type="evidence" value="ECO:0007669"/>
    <property type="project" value="UniProtKB-KW"/>
</dbReference>
<gene>
    <name evidence="11" type="ORF">AAG570_000069</name>
</gene>
<accession>A0ABD0Z8N1</accession>
<name>A0ABD0Z8N1_9HEMI</name>
<protein>
    <recommendedName>
        <fullName evidence="8">Large ribosomal subunit protein mL44</fullName>
    </recommendedName>
</protein>
<dbReference type="InterPro" id="IPR055189">
    <property type="entry name" value="RM44_endonuclase"/>
</dbReference>
<organism evidence="11 12">
    <name type="scientific">Ranatra chinensis</name>
    <dbReference type="NCBI Taxonomy" id="642074"/>
    <lineage>
        <taxon>Eukaryota</taxon>
        <taxon>Metazoa</taxon>
        <taxon>Ecdysozoa</taxon>
        <taxon>Arthropoda</taxon>
        <taxon>Hexapoda</taxon>
        <taxon>Insecta</taxon>
        <taxon>Pterygota</taxon>
        <taxon>Neoptera</taxon>
        <taxon>Paraneoptera</taxon>
        <taxon>Hemiptera</taxon>
        <taxon>Heteroptera</taxon>
        <taxon>Panheteroptera</taxon>
        <taxon>Nepomorpha</taxon>
        <taxon>Nepidae</taxon>
        <taxon>Ranatrinae</taxon>
        <taxon>Ranatra</taxon>
    </lineage>
</organism>
<dbReference type="EMBL" id="JBFDAA010000001">
    <property type="protein sequence ID" value="KAL1140137.1"/>
    <property type="molecule type" value="Genomic_DNA"/>
</dbReference>
<dbReference type="SUPFAM" id="SSF69065">
    <property type="entry name" value="RNase III domain-like"/>
    <property type="match status" value="1"/>
</dbReference>
<dbReference type="InterPro" id="IPR036389">
    <property type="entry name" value="RNase_III_sf"/>
</dbReference>
<keyword evidence="12" id="KW-1185">Reference proteome</keyword>
<dbReference type="GO" id="GO:0005840">
    <property type="term" value="C:ribosome"/>
    <property type="evidence" value="ECO:0007669"/>
    <property type="project" value="UniProtKB-KW"/>
</dbReference>
<evidence type="ECO:0000256" key="9">
    <source>
        <dbReference type="SAM" id="MobiDB-lite"/>
    </source>
</evidence>
<evidence type="ECO:0000256" key="3">
    <source>
        <dbReference type="ARBA" id="ARBA00022946"/>
    </source>
</evidence>
<dbReference type="Pfam" id="PF22892">
    <property type="entry name" value="DSRM_MRPL44"/>
    <property type="match status" value="1"/>
</dbReference>
<keyword evidence="4" id="KW-0689">Ribosomal protein</keyword>
<comment type="similarity">
    <text evidence="7">Belongs to the ribonuclease III family. Mitochondrion-specific ribosomal protein mL44 subfamily.</text>
</comment>
<evidence type="ECO:0000256" key="6">
    <source>
        <dbReference type="ARBA" id="ARBA00023274"/>
    </source>
</evidence>
<dbReference type="PANTHER" id="PTHR11207">
    <property type="entry name" value="RIBONUCLEASE III"/>
    <property type="match status" value="1"/>
</dbReference>
<evidence type="ECO:0000313" key="12">
    <source>
        <dbReference type="Proteomes" id="UP001558652"/>
    </source>
</evidence>
<proteinExistence type="inferred from homology"/>
<feature type="domain" description="RNase III" evidence="10">
    <location>
        <begin position="18"/>
        <end position="150"/>
    </location>
</feature>
<evidence type="ECO:0000256" key="7">
    <source>
        <dbReference type="ARBA" id="ARBA00024034"/>
    </source>
</evidence>
<comment type="subcellular location">
    <subcellularLocation>
        <location evidence="1">Mitochondrion</location>
    </subcellularLocation>
</comment>
<keyword evidence="2" id="KW-0694">RNA-binding</keyword>
<sequence>MNPTAEPSIVFRNYDAELYAFGKRLGEEFDKELLRQALTERSYIVQEENRQKSVGIESDLDLSDNNFFVFEGEQLMSDYVTQYLKTNLPRLPSEYIKNIHDFLLHEDTLADVSKNIGLDDVVLCAEFPVEKTTLARALKGVVQALALSEGGGNARAKKLVRDFVVTQLAGQDLTPLCSPDDAVGTLSAILQEQGRSPPEPRLIGQAGCNTILAAFQVGIYVDRVLIGKGFGESIEEAKEVAACDALWRMWDVAPNRQPFPFDLEPPPSHGEIFQPSQKLHSV</sequence>
<dbReference type="Proteomes" id="UP001558652">
    <property type="component" value="Unassembled WGS sequence"/>
</dbReference>
<keyword evidence="3" id="KW-0809">Transit peptide</keyword>
<evidence type="ECO:0000313" key="11">
    <source>
        <dbReference type="EMBL" id="KAL1140137.1"/>
    </source>
</evidence>
<reference evidence="11 12" key="1">
    <citation type="submission" date="2024-07" db="EMBL/GenBank/DDBJ databases">
        <title>Chromosome-level genome assembly of the water stick insect Ranatra chinensis (Heteroptera: Nepidae).</title>
        <authorList>
            <person name="Liu X."/>
        </authorList>
    </citation>
    <scope>NUCLEOTIDE SEQUENCE [LARGE SCALE GENOMIC DNA]</scope>
    <source>
        <strain evidence="11">Cailab_2021Rc</strain>
        <tissue evidence="11">Muscle</tissue>
    </source>
</reference>